<keyword evidence="6 13" id="KW-1133">Transmembrane helix</keyword>
<dbReference type="AlphaFoldDB" id="A0A1B0AS55"/>
<organism evidence="14 15">
    <name type="scientific">Glossina palpalis gambiensis</name>
    <dbReference type="NCBI Taxonomy" id="67801"/>
    <lineage>
        <taxon>Eukaryota</taxon>
        <taxon>Metazoa</taxon>
        <taxon>Ecdysozoa</taxon>
        <taxon>Arthropoda</taxon>
        <taxon>Hexapoda</taxon>
        <taxon>Insecta</taxon>
        <taxon>Pterygota</taxon>
        <taxon>Neoptera</taxon>
        <taxon>Endopterygota</taxon>
        <taxon>Diptera</taxon>
        <taxon>Brachycera</taxon>
        <taxon>Muscomorpha</taxon>
        <taxon>Hippoboscoidea</taxon>
        <taxon>Glossinidae</taxon>
        <taxon>Glossina</taxon>
    </lineage>
</organism>
<evidence type="ECO:0000256" key="1">
    <source>
        <dbReference type="ARBA" id="ARBA00004651"/>
    </source>
</evidence>
<evidence type="ECO:0000256" key="10">
    <source>
        <dbReference type="ARBA" id="ARBA00023201"/>
    </source>
</evidence>
<keyword evidence="5 13" id="KW-0812">Transmembrane</keyword>
<evidence type="ECO:0000256" key="12">
    <source>
        <dbReference type="SAM" id="MobiDB-lite"/>
    </source>
</evidence>
<feature type="region of interest" description="Disordered" evidence="12">
    <location>
        <begin position="631"/>
        <end position="654"/>
    </location>
</feature>
<feature type="transmembrane region" description="Helical" evidence="13">
    <location>
        <begin position="568"/>
        <end position="587"/>
    </location>
</feature>
<keyword evidence="10" id="KW-0739">Sodium transport</keyword>
<reference evidence="15" key="1">
    <citation type="submission" date="2015-01" db="EMBL/GenBank/DDBJ databases">
        <authorList>
            <person name="Aksoy S."/>
            <person name="Warren W."/>
            <person name="Wilson R.K."/>
        </authorList>
    </citation>
    <scope>NUCLEOTIDE SEQUENCE [LARGE SCALE GENOMIC DNA]</scope>
    <source>
        <strain evidence="15">IAEA</strain>
    </source>
</reference>
<keyword evidence="8" id="KW-0406">Ion transport</keyword>
<dbReference type="CDD" id="cd11492">
    <property type="entry name" value="SLC5sbd_NIS-SMVT"/>
    <property type="match status" value="1"/>
</dbReference>
<dbReference type="InterPro" id="IPR001734">
    <property type="entry name" value="Na/solute_symporter"/>
</dbReference>
<dbReference type="Proteomes" id="UP000092460">
    <property type="component" value="Unassembled WGS sequence"/>
</dbReference>
<dbReference type="Pfam" id="PF00474">
    <property type="entry name" value="SSF"/>
    <property type="match status" value="1"/>
</dbReference>
<dbReference type="GO" id="GO:0015293">
    <property type="term" value="F:symporter activity"/>
    <property type="evidence" value="ECO:0007669"/>
    <property type="project" value="TreeGrafter"/>
</dbReference>
<evidence type="ECO:0000256" key="13">
    <source>
        <dbReference type="SAM" id="Phobius"/>
    </source>
</evidence>
<evidence type="ECO:0000256" key="5">
    <source>
        <dbReference type="ARBA" id="ARBA00022692"/>
    </source>
</evidence>
<protein>
    <recommendedName>
        <fullName evidence="16">Sodium/solute symporter</fullName>
    </recommendedName>
</protein>
<sequence>MKKYIDFQTFHFHWADYLVFAAMIFLSTGTGLFFAFYKKEKDIELGQQDIDSGEKRRKNDFDTSNMNEYLLGSRKLKIFPVSMSLVGSYVSGVTILGTVSEIYYFGTQYWMIVISIVFMAIAVSKIYLPVFSVLRVNSSYEYLEMRFSPAIRSLASIMFVMDEDASIKTTVDGVKKPTKSKQSLTLTMNVLLTNRSLRAFDSLQPSYWHQCARNQHSNLHHMCDLYNTGRYIGGIKAVVHTDAWQILVMFVSVMVVVTIGCFKAGSIGDVFQTASDGGRLIFADINPSMYQRQTLWGVLIGGFFYWTSFNAVNQTMVQRYMSLPSLRKAQWSIFIFTIGIIAFISVCCFAGLLVYEFYTKCDPMSAGLITRTTILQHDDQLLPVFVMQTVGHYYGVPGLFIAGVFGAALSSLSVVLNSTALVMLEDIVKGCLRLKLTERSSTILVKGCILILGVVAVALVFVLEQLSGILSVATSVTAIAAGTTCGLFTLGMLVPWSNNTGALVGAIAGACISGWISFGSQIAFANGYVTPHKLEISVEDCPGNVTMPDNGYIDESDVFPLHRLSFHWINPIGVLTTVLVGTIVSFISGPTVLKKLDAELISPVLHRYLPKECFPPSSITNEMTRENTATHLLNDGRGKGGSETGESSDNSGKY</sequence>
<dbReference type="PROSITE" id="PS50283">
    <property type="entry name" value="NA_SOLUT_SYMP_3"/>
    <property type="match status" value="1"/>
</dbReference>
<dbReference type="GO" id="GO:0006814">
    <property type="term" value="P:sodium ion transport"/>
    <property type="evidence" value="ECO:0007669"/>
    <property type="project" value="UniProtKB-KW"/>
</dbReference>
<dbReference type="PANTHER" id="PTHR42985">
    <property type="entry name" value="SODIUM-COUPLED MONOCARBOXYLATE TRANSPORTER"/>
    <property type="match status" value="1"/>
</dbReference>
<keyword evidence="3" id="KW-0813">Transport</keyword>
<dbReference type="InterPro" id="IPR051163">
    <property type="entry name" value="Sodium:Solute_Symporter_SSF"/>
</dbReference>
<evidence type="ECO:0000313" key="15">
    <source>
        <dbReference type="Proteomes" id="UP000092460"/>
    </source>
</evidence>
<dbReference type="EMBL" id="JXJN01002671">
    <property type="status" value="NOT_ANNOTATED_CDS"/>
    <property type="molecule type" value="Genomic_DNA"/>
</dbReference>
<keyword evidence="7" id="KW-0915">Sodium</keyword>
<dbReference type="Gene3D" id="1.20.1730.10">
    <property type="entry name" value="Sodium/glucose cotransporter"/>
    <property type="match status" value="2"/>
</dbReference>
<dbReference type="PANTHER" id="PTHR42985:SF41">
    <property type="entry name" value="GH19970P-RELATED"/>
    <property type="match status" value="1"/>
</dbReference>
<feature type="transmembrane region" description="Helical" evidence="13">
    <location>
        <begin position="443"/>
        <end position="463"/>
    </location>
</feature>
<feature type="transmembrane region" description="Helical" evidence="13">
    <location>
        <begin position="399"/>
        <end position="422"/>
    </location>
</feature>
<dbReference type="VEuPathDB" id="VectorBase:GPPI006616"/>
<evidence type="ECO:0000256" key="11">
    <source>
        <dbReference type="RuleBase" id="RU362091"/>
    </source>
</evidence>
<dbReference type="STRING" id="67801.A0A1B0AS55"/>
<name>A0A1B0AS55_9MUSC</name>
<feature type="transmembrane region" description="Helical" evidence="13">
    <location>
        <begin position="469"/>
        <end position="490"/>
    </location>
</feature>
<evidence type="ECO:0000256" key="9">
    <source>
        <dbReference type="ARBA" id="ARBA00023136"/>
    </source>
</evidence>
<dbReference type="GO" id="GO:0005886">
    <property type="term" value="C:plasma membrane"/>
    <property type="evidence" value="ECO:0007669"/>
    <property type="project" value="UniProtKB-SubCell"/>
</dbReference>
<evidence type="ECO:0008006" key="16">
    <source>
        <dbReference type="Google" id="ProtNLM"/>
    </source>
</evidence>
<feature type="transmembrane region" description="Helical" evidence="13">
    <location>
        <begin position="109"/>
        <end position="128"/>
    </location>
</feature>
<keyword evidence="9 13" id="KW-0472">Membrane</keyword>
<keyword evidence="15" id="KW-1185">Reference proteome</keyword>
<comment type="subcellular location">
    <subcellularLocation>
        <location evidence="1">Cell membrane</location>
        <topology evidence="1">Multi-pass membrane protein</topology>
    </subcellularLocation>
</comment>
<dbReference type="EnsemblMetazoa" id="GPPI006616-RA">
    <property type="protein sequence ID" value="GPPI006616-PA"/>
    <property type="gene ID" value="GPPI006616"/>
</dbReference>
<evidence type="ECO:0000313" key="14">
    <source>
        <dbReference type="EnsemblMetazoa" id="GPPI006616-PA"/>
    </source>
</evidence>
<evidence type="ECO:0000256" key="2">
    <source>
        <dbReference type="ARBA" id="ARBA00006434"/>
    </source>
</evidence>
<evidence type="ECO:0000256" key="4">
    <source>
        <dbReference type="ARBA" id="ARBA00022475"/>
    </source>
</evidence>
<feature type="transmembrane region" description="Helical" evidence="13">
    <location>
        <begin position="333"/>
        <end position="355"/>
    </location>
</feature>
<feature type="compositionally biased region" description="Polar residues" evidence="12">
    <location>
        <begin position="644"/>
        <end position="654"/>
    </location>
</feature>
<evidence type="ECO:0000256" key="3">
    <source>
        <dbReference type="ARBA" id="ARBA00022448"/>
    </source>
</evidence>
<keyword evidence="4" id="KW-1003">Cell membrane</keyword>
<dbReference type="InterPro" id="IPR038377">
    <property type="entry name" value="Na/Glc_symporter_sf"/>
</dbReference>
<feature type="transmembrane region" description="Helical" evidence="13">
    <location>
        <begin position="502"/>
        <end position="524"/>
    </location>
</feature>
<comment type="similarity">
    <text evidence="2 11">Belongs to the sodium:solute symporter (SSF) (TC 2.A.21) family.</text>
</comment>
<proteinExistence type="inferred from homology"/>
<feature type="transmembrane region" description="Helical" evidence="13">
    <location>
        <begin position="246"/>
        <end position="265"/>
    </location>
</feature>
<evidence type="ECO:0000256" key="6">
    <source>
        <dbReference type="ARBA" id="ARBA00022989"/>
    </source>
</evidence>
<feature type="transmembrane region" description="Helical" evidence="13">
    <location>
        <begin position="294"/>
        <end position="312"/>
    </location>
</feature>
<feature type="transmembrane region" description="Helical" evidence="13">
    <location>
        <begin position="78"/>
        <end position="97"/>
    </location>
</feature>
<evidence type="ECO:0000256" key="8">
    <source>
        <dbReference type="ARBA" id="ARBA00023065"/>
    </source>
</evidence>
<reference evidence="14" key="2">
    <citation type="submission" date="2020-05" db="UniProtKB">
        <authorList>
            <consortium name="EnsemblMetazoa"/>
        </authorList>
    </citation>
    <scope>IDENTIFICATION</scope>
    <source>
        <strain evidence="14">IAEA</strain>
    </source>
</reference>
<accession>A0A1B0AS55</accession>
<evidence type="ECO:0000256" key="7">
    <source>
        <dbReference type="ARBA" id="ARBA00023053"/>
    </source>
</evidence>
<feature type="transmembrane region" description="Helical" evidence="13">
    <location>
        <begin position="17"/>
        <end position="37"/>
    </location>
</feature>